<dbReference type="Pfam" id="PF05787">
    <property type="entry name" value="PhoX"/>
    <property type="match status" value="1"/>
</dbReference>
<dbReference type="eggNOG" id="COG3211">
    <property type="taxonomic scope" value="Bacteria"/>
</dbReference>
<dbReference type="PANTHER" id="PTHR35399">
    <property type="entry name" value="SLR8030 PROTEIN"/>
    <property type="match status" value="1"/>
</dbReference>
<dbReference type="InterPro" id="IPR008557">
    <property type="entry name" value="PhoX"/>
</dbReference>
<dbReference type="PROSITE" id="PS51318">
    <property type="entry name" value="TAT"/>
    <property type="match status" value="1"/>
</dbReference>
<protein>
    <submittedName>
        <fullName evidence="2">dTDP-glucose 4,6-dehydratase</fullName>
    </submittedName>
</protein>
<dbReference type="SUPFAM" id="SSF101898">
    <property type="entry name" value="NHL repeat"/>
    <property type="match status" value="1"/>
</dbReference>
<proteinExistence type="predicted"/>
<organism evidence="2 3">
    <name type="scientific">Endozoicomonas numazuensis</name>
    <dbReference type="NCBI Taxonomy" id="1137799"/>
    <lineage>
        <taxon>Bacteria</taxon>
        <taxon>Pseudomonadati</taxon>
        <taxon>Pseudomonadota</taxon>
        <taxon>Gammaproteobacteria</taxon>
        <taxon>Oceanospirillales</taxon>
        <taxon>Endozoicomonadaceae</taxon>
        <taxon>Endozoicomonas</taxon>
    </lineage>
</organism>
<keyword evidence="3" id="KW-1185">Reference proteome</keyword>
<sequence length="686" mass="74713">MSKHTFDPTVYNSSDNKPISAVLEKELSRRGVLKRGGALAAFTALASLGLTGCNDDNSNDAVTPPPSSGLSLGFDSISGSKTDAVSVPAGYTAQVLAPWGTPLNDQADEWKDDGSNTSEDQLNSTGMMHDGMHFFPLEGSSAEGLLCMNHEFIDQNRLHPAGATDTNGRRPAEEVRKEINAHGVSVVHIQLVDGVWDVVKNSKYNKRYTAATEMDLTGPVASSDWLITKYTDEKNNKALARGTNNNCGNGHTPWGTYLTCEENWPGYFTRTDDKSRWTEEQLRLGISANGTRYDWDTVSAVSENETGEFVRFDVTPRAGDATQDFRNEANGHGYIVEIDPYNPQARAVKRTALGRFRHEDCSFGKLVEGQPVVFYSGHDSQFEYLYKFVSKALWSAADANPEDRIATGAKYMDKGTLYVARFNEEGAGIWLPLVPDATTKDGARLGDVPGFTTQADIILNTPGAADLMGATPMDRPEWTAVDPKTGSVYVTLTNNSSRDNQDNNSETDTNVANPREGNKYGHIIRWNEGADPSQFTWEFFLFGSFASANTLVNLSGLNETNEFGSPDGLTFDDRGLLWIQTDGGVNENTNDQMLAIIPSELNSTENMLAVNSSNQDQLKRFFVGPNDCEVTGLAFTPDNQNFFLNVQHPGNWPAAGAIDATDSSGANRARSSTVVIMKDGGGEVGL</sequence>
<comment type="caution">
    <text evidence="2">The sequence shown here is derived from an EMBL/GenBank/DDBJ whole genome shotgun (WGS) entry which is preliminary data.</text>
</comment>
<evidence type="ECO:0000313" key="2">
    <source>
        <dbReference type="EMBL" id="KEQ18201.1"/>
    </source>
</evidence>
<evidence type="ECO:0000256" key="1">
    <source>
        <dbReference type="SAM" id="MobiDB-lite"/>
    </source>
</evidence>
<dbReference type="Proteomes" id="UP000028073">
    <property type="component" value="Unassembled WGS sequence"/>
</dbReference>
<dbReference type="RefSeq" id="WP_034835328.1">
    <property type="nucleotide sequence ID" value="NZ_JOKH01000002.1"/>
</dbReference>
<name>A0A081NIC8_9GAMM</name>
<dbReference type="OrthoDB" id="9801383at2"/>
<evidence type="ECO:0000313" key="3">
    <source>
        <dbReference type="Proteomes" id="UP000028073"/>
    </source>
</evidence>
<feature type="compositionally biased region" description="Low complexity" evidence="1">
    <location>
        <begin position="494"/>
        <end position="504"/>
    </location>
</feature>
<feature type="compositionally biased region" description="Polar residues" evidence="1">
    <location>
        <begin position="115"/>
        <end position="125"/>
    </location>
</feature>
<dbReference type="EMBL" id="JOKH01000002">
    <property type="protein sequence ID" value="KEQ18201.1"/>
    <property type="molecule type" value="Genomic_DNA"/>
</dbReference>
<accession>A0A081NIC8</accession>
<dbReference type="AlphaFoldDB" id="A0A081NIC8"/>
<gene>
    <name evidence="2" type="ORF">GZ78_11725</name>
</gene>
<reference evidence="2 3" key="1">
    <citation type="submission" date="2014-06" db="EMBL/GenBank/DDBJ databases">
        <title>Whole Genome Sequences of Three Symbiotic Endozoicomonas Bacteria.</title>
        <authorList>
            <person name="Neave M.J."/>
            <person name="Apprill A."/>
            <person name="Voolstra C.R."/>
        </authorList>
    </citation>
    <scope>NUCLEOTIDE SEQUENCE [LARGE SCALE GENOMIC DNA]</scope>
    <source>
        <strain evidence="2 3">DSM 25634</strain>
    </source>
</reference>
<feature type="region of interest" description="Disordered" evidence="1">
    <location>
        <begin position="493"/>
        <end position="516"/>
    </location>
</feature>
<feature type="region of interest" description="Disordered" evidence="1">
    <location>
        <begin position="104"/>
        <end position="125"/>
    </location>
</feature>
<dbReference type="InterPro" id="IPR006311">
    <property type="entry name" value="TAT_signal"/>
</dbReference>
<dbReference type="PANTHER" id="PTHR35399:SF2">
    <property type="entry name" value="DUF839 DOMAIN-CONTAINING PROTEIN"/>
    <property type="match status" value="1"/>
</dbReference>
<dbReference type="STRING" id="1137799.GZ78_11725"/>